<dbReference type="SUPFAM" id="SSF69118">
    <property type="entry name" value="AhpD-like"/>
    <property type="match status" value="1"/>
</dbReference>
<dbReference type="EMBL" id="PECM01000008">
    <property type="protein sequence ID" value="TEA04994.1"/>
    <property type="molecule type" value="Genomic_DNA"/>
</dbReference>
<dbReference type="PANTHER" id="PTHR35446:SF2">
    <property type="entry name" value="CARBOXYMUCONOLACTONE DECARBOXYLASE-LIKE DOMAIN-CONTAINING PROTEIN"/>
    <property type="match status" value="1"/>
</dbReference>
<dbReference type="InterPro" id="IPR029032">
    <property type="entry name" value="AhpD-like"/>
</dbReference>
<gene>
    <name evidence="3" type="ORF">CCUG60883_02294</name>
    <name evidence="2" type="ORF">CCUG60885_02035</name>
</gene>
<name>A0A4R8SGB2_9MYCO</name>
<evidence type="ECO:0000259" key="1">
    <source>
        <dbReference type="Pfam" id="PF02627"/>
    </source>
</evidence>
<evidence type="ECO:0000313" key="2">
    <source>
        <dbReference type="EMBL" id="TDZ95897.1"/>
    </source>
</evidence>
<dbReference type="Proteomes" id="UP000294844">
    <property type="component" value="Unassembled WGS sequence"/>
</dbReference>
<accession>A0A4R8SGB2</accession>
<dbReference type="RefSeq" id="WP_134146003.1">
    <property type="nucleotide sequence ID" value="NZ_PECK01000003.1"/>
</dbReference>
<sequence length="160" mass="18094">MTDHRVYIDKQTPSVYQGLTKTAAELRTRATEAGLSRTTLELVNIRVSQLNRCLFCLDLHTRVALEEGESTQRIAVLPVWQEAELFSDLERAALTIAEAVTEVADHHLTDEQYAAARAHLSDDQISVLVWSAIMINTFNRISILSRHPIKGREYNRSTMS</sequence>
<evidence type="ECO:0000313" key="3">
    <source>
        <dbReference type="EMBL" id="TEA04994.1"/>
    </source>
</evidence>
<dbReference type="AlphaFoldDB" id="A0A4R8SGB2"/>
<dbReference type="InterPro" id="IPR004675">
    <property type="entry name" value="AhpD_core"/>
</dbReference>
<keyword evidence="4" id="KW-1185">Reference proteome</keyword>
<dbReference type="NCBIfam" id="TIGR00778">
    <property type="entry name" value="ahpD_dom"/>
    <property type="match status" value="1"/>
</dbReference>
<dbReference type="EMBL" id="PECK01000003">
    <property type="protein sequence ID" value="TDZ95897.1"/>
    <property type="molecule type" value="Genomic_DNA"/>
</dbReference>
<evidence type="ECO:0000313" key="4">
    <source>
        <dbReference type="Proteomes" id="UP000294844"/>
    </source>
</evidence>
<organism evidence="2 5">
    <name type="scientific">Mycobacteroides salmoniphilum</name>
    <dbReference type="NCBI Taxonomy" id="404941"/>
    <lineage>
        <taxon>Bacteria</taxon>
        <taxon>Bacillati</taxon>
        <taxon>Actinomycetota</taxon>
        <taxon>Actinomycetes</taxon>
        <taxon>Mycobacteriales</taxon>
        <taxon>Mycobacteriaceae</taxon>
        <taxon>Mycobacteroides</taxon>
    </lineage>
</organism>
<dbReference type="Proteomes" id="UP000295685">
    <property type="component" value="Unassembled WGS sequence"/>
</dbReference>
<protein>
    <submittedName>
        <fullName evidence="2">Carboxymuconolactone decarboxylase family protein</fullName>
    </submittedName>
</protein>
<evidence type="ECO:0000313" key="5">
    <source>
        <dbReference type="Proteomes" id="UP000295685"/>
    </source>
</evidence>
<reference evidence="4 5" key="1">
    <citation type="journal article" date="2019" name="Sci. Rep.">
        <title>Extended insight into the Mycobacterium chelonae-abscessus complex through whole genome sequencing of Mycobacterium salmoniphilum outbreak and Mycobacterium salmoniphilum-like strains.</title>
        <authorList>
            <person name="Behra P.R.K."/>
            <person name="Das S."/>
            <person name="Pettersson B.M.F."/>
            <person name="Shirreff L."/>
            <person name="DuCote T."/>
            <person name="Jacobsson K.G."/>
            <person name="Ennis D.G."/>
            <person name="Kirsebom L.A."/>
        </authorList>
    </citation>
    <scope>NUCLEOTIDE SEQUENCE [LARGE SCALE GENOMIC DNA]</scope>
    <source>
        <strain evidence="3 4">CCUG 60883</strain>
        <strain evidence="2 5">CCUG 60885</strain>
    </source>
</reference>
<comment type="caution">
    <text evidence="2">The sequence shown here is derived from an EMBL/GenBank/DDBJ whole genome shotgun (WGS) entry which is preliminary data.</text>
</comment>
<dbReference type="GO" id="GO:0051920">
    <property type="term" value="F:peroxiredoxin activity"/>
    <property type="evidence" value="ECO:0007669"/>
    <property type="project" value="InterPro"/>
</dbReference>
<dbReference type="OrthoDB" id="9801997at2"/>
<dbReference type="Pfam" id="PF02627">
    <property type="entry name" value="CMD"/>
    <property type="match status" value="1"/>
</dbReference>
<proteinExistence type="predicted"/>
<dbReference type="PANTHER" id="PTHR35446">
    <property type="entry name" value="SI:CH211-175M2.5"/>
    <property type="match status" value="1"/>
</dbReference>
<feature type="domain" description="Carboxymuconolactone decarboxylase-like" evidence="1">
    <location>
        <begin position="19"/>
        <end position="99"/>
    </location>
</feature>
<dbReference type="InterPro" id="IPR003779">
    <property type="entry name" value="CMD-like"/>
</dbReference>
<dbReference type="Gene3D" id="1.20.1290.10">
    <property type="entry name" value="AhpD-like"/>
    <property type="match status" value="1"/>
</dbReference>